<feature type="transmembrane region" description="Helical" evidence="1">
    <location>
        <begin position="7"/>
        <end position="29"/>
    </location>
</feature>
<dbReference type="PANTHER" id="PTHR36698">
    <property type="entry name" value="BLL5892 PROTEIN"/>
    <property type="match status" value="1"/>
</dbReference>
<gene>
    <name evidence="3" type="ORF">M947_04865</name>
</gene>
<dbReference type="Proteomes" id="UP000015520">
    <property type="component" value="Unassembled WGS sequence"/>
</dbReference>
<comment type="caution">
    <text evidence="3">The sequence shown here is derived from an EMBL/GenBank/DDBJ whole genome shotgun (WGS) entry which is preliminary data.</text>
</comment>
<dbReference type="PATRIC" id="fig|1172190.3.peg.950"/>
<dbReference type="Pfam" id="PF02470">
    <property type="entry name" value="MlaD"/>
    <property type="match status" value="1"/>
</dbReference>
<dbReference type="AlphaFoldDB" id="T0JP38"/>
<feature type="domain" description="Mce/MlaD" evidence="2">
    <location>
        <begin position="37"/>
        <end position="114"/>
    </location>
</feature>
<dbReference type="PANTHER" id="PTHR36698:SF2">
    <property type="entry name" value="MCE_MLAD DOMAIN-CONTAINING PROTEIN"/>
    <property type="match status" value="1"/>
</dbReference>
<accession>T0JP38</accession>
<evidence type="ECO:0000313" key="4">
    <source>
        <dbReference type="Proteomes" id="UP000015520"/>
    </source>
</evidence>
<dbReference type="STRING" id="1172190.M947_04865"/>
<dbReference type="EMBL" id="AUPZ01000005">
    <property type="protein sequence ID" value="EQB39916.1"/>
    <property type="molecule type" value="Genomic_DNA"/>
</dbReference>
<keyword evidence="1" id="KW-0472">Membrane</keyword>
<dbReference type="InterPro" id="IPR003399">
    <property type="entry name" value="Mce/MlaD"/>
</dbReference>
<evidence type="ECO:0000313" key="3">
    <source>
        <dbReference type="EMBL" id="EQB39916.1"/>
    </source>
</evidence>
<name>T0JP38_9BACT</name>
<protein>
    <recommendedName>
        <fullName evidence="2">Mce/MlaD domain-containing protein</fullName>
    </recommendedName>
</protein>
<organism evidence="3 4">
    <name type="scientific">Sulfurimonas hongkongensis</name>
    <dbReference type="NCBI Taxonomy" id="1172190"/>
    <lineage>
        <taxon>Bacteria</taxon>
        <taxon>Pseudomonadati</taxon>
        <taxon>Campylobacterota</taxon>
        <taxon>Epsilonproteobacteria</taxon>
        <taxon>Campylobacterales</taxon>
        <taxon>Sulfurimonadaceae</taxon>
        <taxon>Sulfurimonas</taxon>
    </lineage>
</organism>
<dbReference type="RefSeq" id="WP_021287244.1">
    <property type="nucleotide sequence ID" value="NZ_AUPZ01000005.1"/>
</dbReference>
<keyword evidence="4" id="KW-1185">Reference proteome</keyword>
<evidence type="ECO:0000259" key="2">
    <source>
        <dbReference type="Pfam" id="PF02470"/>
    </source>
</evidence>
<evidence type="ECO:0000256" key="1">
    <source>
        <dbReference type="SAM" id="Phobius"/>
    </source>
</evidence>
<keyword evidence="1" id="KW-1133">Transmembrane helix</keyword>
<dbReference type="eggNOG" id="COG1463">
    <property type="taxonomic scope" value="Bacteria"/>
</dbReference>
<reference evidence="3 4" key="1">
    <citation type="submission" date="2013-07" db="EMBL/GenBank/DDBJ databases">
        <title>Sulfurimonas hongkongensis AST-10 Genome Sequencing.</title>
        <authorList>
            <person name="Cai L."/>
            <person name="Zhang T."/>
        </authorList>
    </citation>
    <scope>NUCLEOTIDE SEQUENCE [LARGE SCALE GENOMIC DNA]</scope>
    <source>
        <strain evidence="3 4">AST-10</strain>
    </source>
</reference>
<proteinExistence type="predicted"/>
<keyword evidence="1" id="KW-0812">Transmembrane</keyword>
<sequence length="320" mass="36131">MNNKVNYTLVGFLVLFGVTLMSAFTYWLLKPTMDEDTQKYNILFNESVLGLNIDSAVKFRGIDVGKVTGLRINPKDSEQVEVQVTILKTTPIKETTVAKLTSQGITGLSYINLSLGDKDSPRLVAKEGEEYPVIKAESSFLEKLEESFGSVSTKLSIILSRAERLLDEKNQKEITSILESSASFMKKMDRLMSEEAIVNLHSSLKNLNSASEKLDLMMPKVDKLIDNSIEWEDKISSSLESIMNSYLGIEEAMYKFKKAIENGEFNLKDITSDVVPTVNNAFLEFEYLIIRLKETLNQYERSPSDILFMKEEIKKGPGEK</sequence>